<organism evidence="2 3">
    <name type="scientific">Ophiocordyceps unilateralis</name>
    <name type="common">Zombie-ant fungus</name>
    <name type="synonym">Torrubia unilateralis</name>
    <dbReference type="NCBI Taxonomy" id="268505"/>
    <lineage>
        <taxon>Eukaryota</taxon>
        <taxon>Fungi</taxon>
        <taxon>Dikarya</taxon>
        <taxon>Ascomycota</taxon>
        <taxon>Pezizomycotina</taxon>
        <taxon>Sordariomycetes</taxon>
        <taxon>Hypocreomycetidae</taxon>
        <taxon>Hypocreales</taxon>
        <taxon>Ophiocordycipitaceae</taxon>
        <taxon>Ophiocordyceps</taxon>
    </lineage>
</organism>
<protein>
    <submittedName>
        <fullName evidence="2">Uncharacterized protein</fullName>
    </submittedName>
</protein>
<sequence length="96" mass="10414">MRAVTTGALDIDLGWEKGKGILVRTAADAETREPPRTADEPAPSYLLLPTPQILGFDTHVRPTGKRRGCPSTASHGLFLSSRLAMADASPFARRLW</sequence>
<proteinExistence type="predicted"/>
<gene>
    <name evidence="2" type="ORF">XA68_13157</name>
</gene>
<reference evidence="2 3" key="2">
    <citation type="journal article" date="2017" name="Sci. Rep.">
        <title>Ant-infecting Ophiocordyceps genomes reveal a high diversity of potential behavioral manipulation genes and a possible major role for enterotoxins.</title>
        <authorList>
            <person name="de Bekker C."/>
            <person name="Ohm R.A."/>
            <person name="Evans H.C."/>
            <person name="Brachmann A."/>
            <person name="Hughes D.P."/>
        </authorList>
    </citation>
    <scope>NUCLEOTIDE SEQUENCE [LARGE SCALE GENOMIC DNA]</scope>
    <source>
        <strain evidence="2 3">SC16a</strain>
    </source>
</reference>
<feature type="region of interest" description="Disordered" evidence="1">
    <location>
        <begin position="25"/>
        <end position="44"/>
    </location>
</feature>
<name>A0A2A9PBN9_OPHUN</name>
<accession>A0A2A9PBN9</accession>
<evidence type="ECO:0000313" key="2">
    <source>
        <dbReference type="EMBL" id="PFH58829.1"/>
    </source>
</evidence>
<dbReference type="EMBL" id="LAZP02000251">
    <property type="protein sequence ID" value="PFH58829.1"/>
    <property type="molecule type" value="Genomic_DNA"/>
</dbReference>
<keyword evidence="3" id="KW-1185">Reference proteome</keyword>
<comment type="caution">
    <text evidence="2">The sequence shown here is derived from an EMBL/GenBank/DDBJ whole genome shotgun (WGS) entry which is preliminary data.</text>
</comment>
<evidence type="ECO:0000313" key="3">
    <source>
        <dbReference type="Proteomes" id="UP000037136"/>
    </source>
</evidence>
<reference evidence="2 3" key="1">
    <citation type="journal article" date="2015" name="BMC Genomics">
        <title>Gene expression during zombie ant biting behavior reflects the complexity underlying fungal parasitic behavioral manipulation.</title>
        <authorList>
            <person name="de Bekker C."/>
            <person name="Ohm R.A."/>
            <person name="Loreto R.G."/>
            <person name="Sebastian A."/>
            <person name="Albert I."/>
            <person name="Merrow M."/>
            <person name="Brachmann A."/>
            <person name="Hughes D.P."/>
        </authorList>
    </citation>
    <scope>NUCLEOTIDE SEQUENCE [LARGE SCALE GENOMIC DNA]</scope>
    <source>
        <strain evidence="2 3">SC16a</strain>
    </source>
</reference>
<dbReference type="Proteomes" id="UP000037136">
    <property type="component" value="Unassembled WGS sequence"/>
</dbReference>
<feature type="compositionally biased region" description="Basic and acidic residues" evidence="1">
    <location>
        <begin position="27"/>
        <end position="39"/>
    </location>
</feature>
<dbReference type="AlphaFoldDB" id="A0A2A9PBN9"/>
<evidence type="ECO:0000256" key="1">
    <source>
        <dbReference type="SAM" id="MobiDB-lite"/>
    </source>
</evidence>